<dbReference type="AlphaFoldDB" id="A0A1I2U0Q2"/>
<reference evidence="3" key="1">
    <citation type="submission" date="2016-10" db="EMBL/GenBank/DDBJ databases">
        <authorList>
            <person name="Varghese N."/>
            <person name="Submissions S."/>
        </authorList>
    </citation>
    <scope>NUCLEOTIDE SEQUENCE [LARGE SCALE GENOMIC DNA]</scope>
    <source>
        <strain evidence="3">Gh-105</strain>
    </source>
</reference>
<name>A0A1I2U0Q2_9HYPH</name>
<feature type="region of interest" description="Disordered" evidence="1">
    <location>
        <begin position="62"/>
        <end position="98"/>
    </location>
</feature>
<dbReference type="RefSeq" id="WP_244528665.1">
    <property type="nucleotide sequence ID" value="NZ_FOPM01000008.1"/>
</dbReference>
<dbReference type="EMBL" id="FOPM01000008">
    <property type="protein sequence ID" value="SFG70634.1"/>
    <property type="molecule type" value="Genomic_DNA"/>
</dbReference>
<protein>
    <submittedName>
        <fullName evidence="2">Uncharacterized protein</fullName>
    </submittedName>
</protein>
<organism evidence="2 3">
    <name type="scientific">Methylobacterium gossipiicola</name>
    <dbReference type="NCBI Taxonomy" id="582675"/>
    <lineage>
        <taxon>Bacteria</taxon>
        <taxon>Pseudomonadati</taxon>
        <taxon>Pseudomonadota</taxon>
        <taxon>Alphaproteobacteria</taxon>
        <taxon>Hyphomicrobiales</taxon>
        <taxon>Methylobacteriaceae</taxon>
        <taxon>Methylobacterium</taxon>
    </lineage>
</organism>
<gene>
    <name evidence="2" type="ORF">SAMN05192565_108178</name>
</gene>
<dbReference type="Proteomes" id="UP000199229">
    <property type="component" value="Unassembled WGS sequence"/>
</dbReference>
<sequence>MALSTVSASDRVAAPFGVLNGAGSVNAMPVFEAKNLDAEFEGHGFLAAILHPSQEARARALTHGRNRAARPSMMADPMTMETRFPPSPRQAEIEIQAT</sequence>
<evidence type="ECO:0000313" key="2">
    <source>
        <dbReference type="EMBL" id="SFG70634.1"/>
    </source>
</evidence>
<keyword evidence="3" id="KW-1185">Reference proteome</keyword>
<evidence type="ECO:0000313" key="3">
    <source>
        <dbReference type="Proteomes" id="UP000199229"/>
    </source>
</evidence>
<accession>A0A1I2U0Q2</accession>
<evidence type="ECO:0000256" key="1">
    <source>
        <dbReference type="SAM" id="MobiDB-lite"/>
    </source>
</evidence>
<proteinExistence type="predicted"/>